<dbReference type="STRING" id="145458.APU90_10550"/>
<gene>
    <name evidence="1" type="ORF">VT73_06935</name>
</gene>
<dbReference type="Proteomes" id="UP000052979">
    <property type="component" value="Unassembled WGS sequence"/>
</dbReference>
<dbReference type="PATRIC" id="fig|145458.7.peg.1494"/>
<organism evidence="1 2">
    <name type="scientific">Rathayibacter toxicus</name>
    <dbReference type="NCBI Taxonomy" id="145458"/>
    <lineage>
        <taxon>Bacteria</taxon>
        <taxon>Bacillati</taxon>
        <taxon>Actinomycetota</taxon>
        <taxon>Actinomycetes</taxon>
        <taxon>Micrococcales</taxon>
        <taxon>Microbacteriaceae</taxon>
        <taxon>Rathayibacter</taxon>
    </lineage>
</organism>
<keyword evidence="2" id="KW-1185">Reference proteome</keyword>
<sequence>MACFLSSGDSAGRSCRRGREIFPVSVAKGAPGDGLTKLNSWSGAEAMDVIPDLGHSLTV</sequence>
<accession>A0A0C5B9Z1</accession>
<dbReference type="AlphaFoldDB" id="A0A0C5B9Z1"/>
<dbReference type="KEGG" id="rtx:TI83_06535"/>
<comment type="caution">
    <text evidence="1">The sequence shown here is derived from an EMBL/GenBank/DDBJ whole genome shotgun (WGS) entry which is preliminary data.</text>
</comment>
<name>A0A0C5B9Z1_9MICO</name>
<dbReference type="KEGG" id="rtc:APU90_10550"/>
<dbReference type="EMBL" id="LBFI01000044">
    <property type="protein sequence ID" value="KKM45357.1"/>
    <property type="molecule type" value="Genomic_DNA"/>
</dbReference>
<protein>
    <submittedName>
        <fullName evidence="1">Uncharacterized protein</fullName>
    </submittedName>
</protein>
<proteinExistence type="predicted"/>
<evidence type="ECO:0000313" key="1">
    <source>
        <dbReference type="EMBL" id="KKM45357.1"/>
    </source>
</evidence>
<reference evidence="1 2" key="1">
    <citation type="submission" date="2015-04" db="EMBL/GenBank/DDBJ databases">
        <title>Draft genome sequence of Rathayibacter toxicus strain FH-142 (AKA 70134 or CS 32), a Western Australian isolate.</title>
        <authorList>
            <consortium name="Consortium for Microbial Forensics and Genomics (microFORGE)"/>
            <person name="Knight B.M."/>
            <person name="Roberts D.P."/>
            <person name="Lin D."/>
            <person name="Hari K."/>
            <person name="Fletcher J."/>
            <person name="Melcher U."/>
            <person name="Blagden T."/>
            <person name="Luster D.G."/>
            <person name="Sechler A.J."/>
            <person name="Schneider W.L."/>
            <person name="Winegar R.A."/>
        </authorList>
    </citation>
    <scope>NUCLEOTIDE SEQUENCE [LARGE SCALE GENOMIC DNA]</scope>
    <source>
        <strain evidence="1 2">FH142</strain>
    </source>
</reference>
<evidence type="ECO:0000313" key="2">
    <source>
        <dbReference type="Proteomes" id="UP000052979"/>
    </source>
</evidence>